<dbReference type="Proteomes" id="UP000282957">
    <property type="component" value="Unassembled WGS sequence"/>
</dbReference>
<dbReference type="HAMAP" id="MF_01361">
    <property type="entry name" value="UPF0391"/>
    <property type="match status" value="1"/>
</dbReference>
<dbReference type="EMBL" id="SACL01000008">
    <property type="protein sequence ID" value="RVT92030.1"/>
    <property type="molecule type" value="Genomic_DNA"/>
</dbReference>
<feature type="transmembrane region" description="Helical" evidence="5">
    <location>
        <begin position="29"/>
        <end position="48"/>
    </location>
</feature>
<evidence type="ECO:0000256" key="3">
    <source>
        <dbReference type="ARBA" id="ARBA00022989"/>
    </source>
</evidence>
<accession>A0A437M2V6</accession>
<reference evidence="6 7" key="1">
    <citation type="submission" date="2019-01" db="EMBL/GenBank/DDBJ databases">
        <authorList>
            <person name="Chen W.-M."/>
        </authorList>
    </citation>
    <scope>NUCLEOTIDE SEQUENCE [LARGE SCALE GENOMIC DNA]</scope>
    <source>
        <strain evidence="6 7">CCP-6</strain>
    </source>
</reference>
<proteinExistence type="inferred from homology"/>
<comment type="caution">
    <text evidence="6">The sequence shown here is derived from an EMBL/GenBank/DDBJ whole genome shotgun (WGS) entry which is preliminary data.</text>
</comment>
<keyword evidence="2 5" id="KW-0812">Transmembrane</keyword>
<comment type="similarity">
    <text evidence="5">Belongs to the UPF0391 family.</text>
</comment>
<evidence type="ECO:0000256" key="1">
    <source>
        <dbReference type="ARBA" id="ARBA00022475"/>
    </source>
</evidence>
<dbReference type="InterPro" id="IPR009760">
    <property type="entry name" value="DUF1328"/>
</dbReference>
<keyword evidence="7" id="KW-1185">Reference proteome</keyword>
<dbReference type="GO" id="GO:0005886">
    <property type="term" value="C:plasma membrane"/>
    <property type="evidence" value="ECO:0007669"/>
    <property type="project" value="UniProtKB-SubCell"/>
</dbReference>
<dbReference type="AlphaFoldDB" id="A0A437M2V6"/>
<keyword evidence="3 5" id="KW-1133">Transmembrane helix</keyword>
<gene>
    <name evidence="6" type="ORF">EOD42_20050</name>
</gene>
<evidence type="ECO:0000256" key="5">
    <source>
        <dbReference type="HAMAP-Rule" id="MF_01361"/>
    </source>
</evidence>
<dbReference type="NCBIfam" id="NF010226">
    <property type="entry name" value="PRK13682.1-1"/>
    <property type="match status" value="1"/>
</dbReference>
<keyword evidence="4 5" id="KW-0472">Membrane</keyword>
<evidence type="ECO:0000256" key="4">
    <source>
        <dbReference type="ARBA" id="ARBA00023136"/>
    </source>
</evidence>
<evidence type="ECO:0000313" key="6">
    <source>
        <dbReference type="EMBL" id="RVT92030.1"/>
    </source>
</evidence>
<name>A0A437M2V6_9PROT</name>
<organism evidence="6 7">
    <name type="scientific">Rhodovarius crocodyli</name>
    <dbReference type="NCBI Taxonomy" id="1979269"/>
    <lineage>
        <taxon>Bacteria</taxon>
        <taxon>Pseudomonadati</taxon>
        <taxon>Pseudomonadota</taxon>
        <taxon>Alphaproteobacteria</taxon>
        <taxon>Acetobacterales</taxon>
        <taxon>Roseomonadaceae</taxon>
        <taxon>Rhodovarius</taxon>
    </lineage>
</organism>
<keyword evidence="1 5" id="KW-1003">Cell membrane</keyword>
<dbReference type="NCBIfam" id="NF010229">
    <property type="entry name" value="PRK13682.1-4"/>
    <property type="match status" value="1"/>
</dbReference>
<evidence type="ECO:0000256" key="2">
    <source>
        <dbReference type="ARBA" id="ARBA00022692"/>
    </source>
</evidence>
<dbReference type="Pfam" id="PF07043">
    <property type="entry name" value="DUF1328"/>
    <property type="match status" value="1"/>
</dbReference>
<protein>
    <recommendedName>
        <fullName evidence="5">UPF0391 membrane protein EOD42_20050</fullName>
    </recommendedName>
</protein>
<dbReference type="RefSeq" id="WP_127789360.1">
    <property type="nucleotide sequence ID" value="NZ_SACL01000008.1"/>
</dbReference>
<sequence length="54" mass="5558">MLYWALVFLVVALVAGVLGFGGIASTAGGIARVLFFVFLVLFAVALLTGRGVSL</sequence>
<comment type="subcellular location">
    <subcellularLocation>
        <location evidence="5">Cell membrane</location>
        <topology evidence="5">Single-pass membrane protein</topology>
    </subcellularLocation>
</comment>
<dbReference type="NCBIfam" id="NF010228">
    <property type="entry name" value="PRK13682.1-3"/>
    <property type="match status" value="1"/>
</dbReference>
<evidence type="ECO:0000313" key="7">
    <source>
        <dbReference type="Proteomes" id="UP000282957"/>
    </source>
</evidence>
<dbReference type="PIRSF" id="PIRSF036466">
    <property type="entry name" value="UCP036466"/>
    <property type="match status" value="1"/>
</dbReference>